<dbReference type="SMART" id="SM00184">
    <property type="entry name" value="RING"/>
    <property type="match status" value="1"/>
</dbReference>
<feature type="compositionally biased region" description="Acidic residues" evidence="12">
    <location>
        <begin position="438"/>
        <end position="457"/>
    </location>
</feature>
<feature type="compositionally biased region" description="Basic and acidic residues" evidence="12">
    <location>
        <begin position="458"/>
        <end position="468"/>
    </location>
</feature>
<dbReference type="RefSeq" id="XP_009826690.1">
    <property type="nucleotide sequence ID" value="XM_009828388.1"/>
</dbReference>
<dbReference type="InterPro" id="IPR013083">
    <property type="entry name" value="Znf_RING/FYVE/PHD"/>
</dbReference>
<dbReference type="InterPro" id="IPR017907">
    <property type="entry name" value="Znf_RING_CS"/>
</dbReference>
<dbReference type="GO" id="GO:0008270">
    <property type="term" value="F:zinc ion binding"/>
    <property type="evidence" value="ECO:0007669"/>
    <property type="project" value="UniProtKB-KW"/>
</dbReference>
<evidence type="ECO:0000256" key="4">
    <source>
        <dbReference type="ARBA" id="ARBA00022679"/>
    </source>
</evidence>
<comment type="catalytic activity">
    <reaction evidence="1">
        <text>S-ubiquitinyl-[E2 ubiquitin-conjugating enzyme]-L-cysteine + [acceptor protein]-L-lysine = [E2 ubiquitin-conjugating enzyme]-L-cysteine + N(6)-ubiquitinyl-[acceptor protein]-L-lysine.</text>
        <dbReference type="EC" id="2.3.2.27"/>
    </reaction>
</comment>
<comment type="subcellular location">
    <subcellularLocation>
        <location evidence="2">Nucleus</location>
    </subcellularLocation>
</comment>
<evidence type="ECO:0000256" key="6">
    <source>
        <dbReference type="ARBA" id="ARBA00022763"/>
    </source>
</evidence>
<feature type="compositionally biased region" description="Acidic residues" evidence="12">
    <location>
        <begin position="469"/>
        <end position="482"/>
    </location>
</feature>
<dbReference type="GO" id="GO:0006302">
    <property type="term" value="P:double-strand break repair"/>
    <property type="evidence" value="ECO:0007669"/>
    <property type="project" value="TreeGrafter"/>
</dbReference>
<feature type="domain" description="RING-type" evidence="13">
    <location>
        <begin position="13"/>
        <end position="54"/>
    </location>
</feature>
<keyword evidence="9" id="KW-0862">Zinc</keyword>
<dbReference type="Pfam" id="PF13445">
    <property type="entry name" value="zf-RING_UBOX"/>
    <property type="match status" value="1"/>
</dbReference>
<gene>
    <name evidence="14" type="ORF">H257_04031</name>
</gene>
<dbReference type="PROSITE" id="PS00518">
    <property type="entry name" value="ZF_RING_1"/>
    <property type="match status" value="1"/>
</dbReference>
<organism evidence="14">
    <name type="scientific">Aphanomyces astaci</name>
    <name type="common">Crayfish plague agent</name>
    <dbReference type="NCBI Taxonomy" id="112090"/>
    <lineage>
        <taxon>Eukaryota</taxon>
        <taxon>Sar</taxon>
        <taxon>Stramenopiles</taxon>
        <taxon>Oomycota</taxon>
        <taxon>Saprolegniomycetes</taxon>
        <taxon>Saprolegniales</taxon>
        <taxon>Verrucalvaceae</taxon>
        <taxon>Aphanomyces</taxon>
    </lineage>
</organism>
<dbReference type="EMBL" id="KI913120">
    <property type="protein sequence ID" value="ETV83260.1"/>
    <property type="molecule type" value="Genomic_DNA"/>
</dbReference>
<dbReference type="GO" id="GO:0005634">
    <property type="term" value="C:nucleus"/>
    <property type="evidence" value="ECO:0007669"/>
    <property type="project" value="UniProtKB-SubCell"/>
</dbReference>
<keyword evidence="5" id="KW-0479">Metal-binding</keyword>
<dbReference type="GO" id="GO:0035861">
    <property type="term" value="C:site of double-strand break"/>
    <property type="evidence" value="ECO:0007669"/>
    <property type="project" value="TreeGrafter"/>
</dbReference>
<keyword evidence="8" id="KW-0833">Ubl conjugation pathway</keyword>
<dbReference type="AlphaFoldDB" id="W4GU54"/>
<evidence type="ECO:0000256" key="10">
    <source>
        <dbReference type="ARBA" id="ARBA00023242"/>
    </source>
</evidence>
<dbReference type="VEuPathDB" id="FungiDB:H257_04031"/>
<accession>W4GU54</accession>
<dbReference type="InterPro" id="IPR027370">
    <property type="entry name" value="Znf-RING_euk"/>
</dbReference>
<feature type="compositionally biased region" description="Acidic residues" evidence="12">
    <location>
        <begin position="383"/>
        <end position="410"/>
    </location>
</feature>
<dbReference type="InterPro" id="IPR051657">
    <property type="entry name" value="RNF168/RNF169_E3_ubiq-ligase"/>
</dbReference>
<evidence type="ECO:0000256" key="8">
    <source>
        <dbReference type="ARBA" id="ARBA00022786"/>
    </source>
</evidence>
<dbReference type="GO" id="GO:0061630">
    <property type="term" value="F:ubiquitin protein ligase activity"/>
    <property type="evidence" value="ECO:0007669"/>
    <property type="project" value="UniProtKB-EC"/>
</dbReference>
<keyword evidence="6" id="KW-0227">DNA damage</keyword>
<feature type="compositionally biased region" description="Acidic residues" evidence="12">
    <location>
        <begin position="528"/>
        <end position="537"/>
    </location>
</feature>
<evidence type="ECO:0000256" key="9">
    <source>
        <dbReference type="ARBA" id="ARBA00022833"/>
    </source>
</evidence>
<sequence length="537" mass="60715">MDDRNQVLEELQCIICHECLYKPLSLGCGHTFCRVCLLQAGAAQGTKCTCPVCREPLCGCMDSLNVNLALWNVIRIMYPQGKPEADEEAAFQAAKASFELHQQLRRLMLSAAEDNAPALNRNFHVHVGENPDDRRRYRVEIHQGVNGQEEIEILDDDVHSALESDPDDDDDENPWVVRVETLEAEELRIRRNIVVDQQDENTDGHLTMRNAFGIVEFPSILEAYADDGQDCLVALLQLEEDEEQTEGFPVFMAESGEDDRLVLPQYFGDVRLTVCSVEDPRELVLSRTTSGSHGMIEFKNLRLHVPAGEYVFRIEDVEREVFIEIMARIVDGGGGGVRGVAGGVLDARQQQRERALRARRFVQGGGMDRPQHRTLHRYSQGDYSEDDMMYEGEENTYDSDDSFLASEDENTSSRRRRRQSDEFNDAEDLNDNDHVGDDDSGGDDSGGDDIVVDEAGEVADRHAARRVDGDDEQKQDEDDEDQVVVVPASSMKRRRRQVDSSSSEEEEEDMSSVRPLQARKRRRYAIEDASDGDDEYD</sequence>
<keyword evidence="7 11" id="KW-0863">Zinc-finger</keyword>
<evidence type="ECO:0000256" key="11">
    <source>
        <dbReference type="PROSITE-ProRule" id="PRU00175"/>
    </source>
</evidence>
<evidence type="ECO:0000256" key="1">
    <source>
        <dbReference type="ARBA" id="ARBA00000900"/>
    </source>
</evidence>
<dbReference type="PROSITE" id="PS50089">
    <property type="entry name" value="ZF_RING_2"/>
    <property type="match status" value="1"/>
</dbReference>
<dbReference type="EC" id="2.3.2.27" evidence="3"/>
<dbReference type="STRING" id="112090.W4GU54"/>
<keyword evidence="10" id="KW-0539">Nucleus</keyword>
<reference evidence="14" key="1">
    <citation type="submission" date="2013-12" db="EMBL/GenBank/DDBJ databases">
        <title>The Genome Sequence of Aphanomyces astaci APO3.</title>
        <authorList>
            <consortium name="The Broad Institute Genomics Platform"/>
            <person name="Russ C."/>
            <person name="Tyler B."/>
            <person name="van West P."/>
            <person name="Dieguez-Uribeondo J."/>
            <person name="Young S.K."/>
            <person name="Zeng Q."/>
            <person name="Gargeya S."/>
            <person name="Fitzgerald M."/>
            <person name="Abouelleil A."/>
            <person name="Alvarado L."/>
            <person name="Chapman S.B."/>
            <person name="Gainer-Dewar J."/>
            <person name="Goldberg J."/>
            <person name="Griggs A."/>
            <person name="Gujja S."/>
            <person name="Hansen M."/>
            <person name="Howarth C."/>
            <person name="Imamovic A."/>
            <person name="Ireland A."/>
            <person name="Larimer J."/>
            <person name="McCowan C."/>
            <person name="Murphy C."/>
            <person name="Pearson M."/>
            <person name="Poon T.W."/>
            <person name="Priest M."/>
            <person name="Roberts A."/>
            <person name="Saif S."/>
            <person name="Shea T."/>
            <person name="Sykes S."/>
            <person name="Wortman J."/>
            <person name="Nusbaum C."/>
            <person name="Birren B."/>
        </authorList>
    </citation>
    <scope>NUCLEOTIDE SEQUENCE [LARGE SCALE GENOMIC DNA]</scope>
    <source>
        <strain evidence="14">APO3</strain>
    </source>
</reference>
<dbReference type="PANTHER" id="PTHR23328:SF0">
    <property type="entry name" value="RING-TYPE DOMAIN-CONTAINING PROTEIN"/>
    <property type="match status" value="1"/>
</dbReference>
<evidence type="ECO:0000259" key="13">
    <source>
        <dbReference type="PROSITE" id="PS50089"/>
    </source>
</evidence>
<evidence type="ECO:0000256" key="12">
    <source>
        <dbReference type="SAM" id="MobiDB-lite"/>
    </source>
</evidence>
<keyword evidence="4" id="KW-0808">Transferase</keyword>
<evidence type="ECO:0000256" key="5">
    <source>
        <dbReference type="ARBA" id="ARBA00022723"/>
    </source>
</evidence>
<dbReference type="GeneID" id="20806027"/>
<evidence type="ECO:0000313" key="14">
    <source>
        <dbReference type="EMBL" id="ETV83260.1"/>
    </source>
</evidence>
<dbReference type="Gene3D" id="3.30.40.10">
    <property type="entry name" value="Zinc/RING finger domain, C3HC4 (zinc finger)"/>
    <property type="match status" value="1"/>
</dbReference>
<evidence type="ECO:0000256" key="7">
    <source>
        <dbReference type="ARBA" id="ARBA00022771"/>
    </source>
</evidence>
<dbReference type="InterPro" id="IPR001841">
    <property type="entry name" value="Znf_RING"/>
</dbReference>
<dbReference type="CDD" id="cd16551">
    <property type="entry name" value="RING-HC_RNF169"/>
    <property type="match status" value="1"/>
</dbReference>
<dbReference type="OrthoDB" id="6105938at2759"/>
<feature type="region of interest" description="Disordered" evidence="12">
    <location>
        <begin position="359"/>
        <end position="537"/>
    </location>
</feature>
<protein>
    <recommendedName>
        <fullName evidence="3">RING-type E3 ubiquitin transferase</fullName>
        <ecNumber evidence="3">2.3.2.27</ecNumber>
    </recommendedName>
</protein>
<evidence type="ECO:0000256" key="2">
    <source>
        <dbReference type="ARBA" id="ARBA00004123"/>
    </source>
</evidence>
<name>W4GU54_APHAT</name>
<dbReference type="GO" id="GO:0031491">
    <property type="term" value="F:nucleosome binding"/>
    <property type="evidence" value="ECO:0007669"/>
    <property type="project" value="TreeGrafter"/>
</dbReference>
<proteinExistence type="predicted"/>
<dbReference type="PANTHER" id="PTHR23328">
    <property type="entry name" value="RING-TYPE DOMAIN-CONTAINING PROTEIN"/>
    <property type="match status" value="1"/>
</dbReference>
<evidence type="ECO:0000256" key="3">
    <source>
        <dbReference type="ARBA" id="ARBA00012483"/>
    </source>
</evidence>
<dbReference type="SUPFAM" id="SSF57850">
    <property type="entry name" value="RING/U-box"/>
    <property type="match status" value="1"/>
</dbReference>